<keyword evidence="2" id="KW-1185">Reference proteome</keyword>
<name>A0A917DR54_9SPHN</name>
<reference evidence="1" key="2">
    <citation type="submission" date="2020-09" db="EMBL/GenBank/DDBJ databases">
        <authorList>
            <person name="Sun Q."/>
            <person name="Zhou Y."/>
        </authorList>
    </citation>
    <scope>NUCLEOTIDE SEQUENCE</scope>
    <source>
        <strain evidence="1">CGMCC 1.15360</strain>
    </source>
</reference>
<comment type="caution">
    <text evidence="1">The sequence shown here is derived from an EMBL/GenBank/DDBJ whole genome shotgun (WGS) entry which is preliminary data.</text>
</comment>
<reference evidence="1" key="1">
    <citation type="journal article" date="2014" name="Int. J. Syst. Evol. Microbiol.">
        <title>Complete genome sequence of Corynebacterium casei LMG S-19264T (=DSM 44701T), isolated from a smear-ripened cheese.</title>
        <authorList>
            <consortium name="US DOE Joint Genome Institute (JGI-PGF)"/>
            <person name="Walter F."/>
            <person name="Albersmeier A."/>
            <person name="Kalinowski J."/>
            <person name="Ruckert C."/>
        </authorList>
    </citation>
    <scope>NUCLEOTIDE SEQUENCE</scope>
    <source>
        <strain evidence="1">CGMCC 1.15360</strain>
    </source>
</reference>
<protein>
    <submittedName>
        <fullName evidence="1">Uncharacterized protein</fullName>
    </submittedName>
</protein>
<sequence length="113" mass="12408">MTDNLIPFPSAIERADAQFLRTGQTDLTRAQDEATTLFALASGVAADGIKIRTRIEALRVLVDRLAETRPDAVEDFVTLDGLGLRVSLAAMPELLKAMLRPSEWADRTNSNPR</sequence>
<dbReference type="EMBL" id="BMIP01000001">
    <property type="protein sequence ID" value="GGD58742.1"/>
    <property type="molecule type" value="Genomic_DNA"/>
</dbReference>
<organism evidence="1 2">
    <name type="scientific">Croceicoccus mobilis</name>
    <dbReference type="NCBI Taxonomy" id="1703339"/>
    <lineage>
        <taxon>Bacteria</taxon>
        <taxon>Pseudomonadati</taxon>
        <taxon>Pseudomonadota</taxon>
        <taxon>Alphaproteobacteria</taxon>
        <taxon>Sphingomonadales</taxon>
        <taxon>Erythrobacteraceae</taxon>
        <taxon>Croceicoccus</taxon>
    </lineage>
</organism>
<dbReference type="AlphaFoldDB" id="A0A917DR54"/>
<gene>
    <name evidence="1" type="ORF">GCM10010990_04980</name>
</gene>
<evidence type="ECO:0000313" key="2">
    <source>
        <dbReference type="Proteomes" id="UP000612349"/>
    </source>
</evidence>
<evidence type="ECO:0000313" key="1">
    <source>
        <dbReference type="EMBL" id="GGD58742.1"/>
    </source>
</evidence>
<accession>A0A917DR54</accession>
<dbReference type="Proteomes" id="UP000612349">
    <property type="component" value="Unassembled WGS sequence"/>
</dbReference>
<dbReference type="RefSeq" id="WP_066772976.1">
    <property type="nucleotide sequence ID" value="NZ_BMIP01000001.1"/>
</dbReference>
<proteinExistence type="predicted"/>